<sequence>MGKETTIKKGVDQAEKEERRRRRTEKETRGWSTNRYNQKIIEEITKAGIGKMRQASSSSSSAKNFVGMSSRLVEMSMHLDMAKSGDVLFVGICGMAGIGKTTIARLVYEQLSSQFEGSSFLANVREVGEKYGLVPLQKQLLTEILIDRDISIWDAHSGADEVRSGLHGKKVLVVLDDVCHLDQLKLLAGMHDWFGNGSRVIITSRDENLLKCHGVDKIYRVEGLNHDEALNLFCLKAFRCDNPVDDYVELSNQFVNYCNGLPLALDVLGSFMFGKSVNEWRSALDRLKEVPNQQILDKLYISFNGLEENEKKIFLDIACFFNGEDKDYVMKVLECCGFYPDVGIRVLINKSLITISRERIWMHDLLQEMGQEIVRQESIEEPGKRSRLWLYKDVYHVLSNDKGTEQIEGIVLECKEEEEPLSAKAFMKMERLRLLKLRNLRLSQSLQYLSNKLRYLEWDGYPFKYFPSTFQPDKLIELHMRCGNMEKLWEGIKPLKMLKVIDLSFSVNLMKTIDFKEAPYLEKLHLQGCTRLIEVHPSIGDLKRLGLLNLKDCKSLTRLPESICELKSLKFLNLNGCSKLEKLPERLREMTCLEKLNLGGITTRQLASSRLWDFFLLSRFLPRKDTNPLVVMLPSLLLLPSLRSLDLSYCNLVEGALPNDLGCFPSLRTLNLSGNDFVSIPSSISQLSNLEDFRFANCKRLQSFPNLPSSILYLSMDGCTAVETLAPRNISRQFELENLCSVACERLQSMPDLSSCILYLIVDGLTAQETIPNPFGTRITRPSSLTFLNYLKLIEVQCENIMPFARLTSYLHYLLRHSSQGLFNPISHISICLVGSEIPGWFNYQSPGASLEMQLPPYWGTNKWMGFAFCIVFEFLGPLSDSSTIICDLKACIAPDEDLFLGRSTVQISKEMSITLDQLWFNYIPRSSLTCLDMWESCNHLKVTFSSDQLRVKHCGFRAIYGKDVDELVLCSNPFEISGLPCNHNVESKRSSREESNESGNLTNSFSSKRLRMIVDSDTETQGQKGLEE</sequence>
<dbReference type="Pfam" id="PF20160">
    <property type="entry name" value="C-JID"/>
    <property type="match status" value="1"/>
</dbReference>
<evidence type="ECO:0000256" key="3">
    <source>
        <dbReference type="ARBA" id="ARBA00022737"/>
    </source>
</evidence>
<dbReference type="Gene3D" id="1.10.8.430">
    <property type="entry name" value="Helical domain of apoptotic protease-activating factors"/>
    <property type="match status" value="1"/>
</dbReference>
<dbReference type="Proteomes" id="UP000091857">
    <property type="component" value="Chromosome 18"/>
</dbReference>
<dbReference type="OrthoDB" id="839864at2759"/>
<dbReference type="InterPro" id="IPR032675">
    <property type="entry name" value="LRR_dom_sf"/>
</dbReference>
<dbReference type="GO" id="GO:0006952">
    <property type="term" value="P:defense response"/>
    <property type="evidence" value="ECO:0007669"/>
    <property type="project" value="InterPro"/>
</dbReference>
<dbReference type="PROSITE" id="PS51450">
    <property type="entry name" value="LRR"/>
    <property type="match status" value="1"/>
</dbReference>
<protein>
    <recommendedName>
        <fullName evidence="1">ADP-ribosyl cyclase/cyclic ADP-ribose hydrolase</fullName>
        <ecNumber evidence="1">3.2.2.6</ecNumber>
    </recommendedName>
</protein>
<dbReference type="PANTHER" id="PTHR11017:SF559">
    <property type="entry name" value="DISEASE RESISTANCE PROTEIN CHL1"/>
    <property type="match status" value="1"/>
</dbReference>
<dbReference type="GO" id="GO:0043531">
    <property type="term" value="F:ADP binding"/>
    <property type="evidence" value="ECO:0007669"/>
    <property type="project" value="InterPro"/>
</dbReference>
<accession>A0A2C9U3K5</accession>
<dbReference type="AlphaFoldDB" id="A0A2C9U3K5"/>
<dbReference type="InterPro" id="IPR027417">
    <property type="entry name" value="P-loop_NTPase"/>
</dbReference>
<dbReference type="PANTHER" id="PTHR11017">
    <property type="entry name" value="LEUCINE-RICH REPEAT-CONTAINING PROTEIN"/>
    <property type="match status" value="1"/>
</dbReference>
<dbReference type="SUPFAM" id="SSF52058">
    <property type="entry name" value="L domain-like"/>
    <property type="match status" value="1"/>
</dbReference>
<dbReference type="Pfam" id="PF23282">
    <property type="entry name" value="WHD_ROQ1"/>
    <property type="match status" value="1"/>
</dbReference>
<keyword evidence="4" id="KW-0520">NAD</keyword>
<dbReference type="SMART" id="SM00369">
    <property type="entry name" value="LRR_TYP"/>
    <property type="match status" value="3"/>
</dbReference>
<dbReference type="SUPFAM" id="SSF52540">
    <property type="entry name" value="P-loop containing nucleoside triphosphate hydrolases"/>
    <property type="match status" value="1"/>
</dbReference>
<reference evidence="11" key="1">
    <citation type="journal article" date="2016" name="Nat. Biotechnol.">
        <title>Sequencing wild and cultivated cassava and related species reveals extensive interspecific hybridization and genetic diversity.</title>
        <authorList>
            <person name="Bredeson J.V."/>
            <person name="Lyons J.B."/>
            <person name="Prochnik S.E."/>
            <person name="Wu G.A."/>
            <person name="Ha C.M."/>
            <person name="Edsinger-Gonzales E."/>
            <person name="Grimwood J."/>
            <person name="Schmutz J."/>
            <person name="Rabbi I.Y."/>
            <person name="Egesi C."/>
            <person name="Nauluvula P."/>
            <person name="Lebot V."/>
            <person name="Ndunguru J."/>
            <person name="Mkamilo G."/>
            <person name="Bart R.S."/>
            <person name="Setter T.L."/>
            <person name="Gleadow R.M."/>
            <person name="Kulakow P."/>
            <person name="Ferguson M.E."/>
            <person name="Rounsley S."/>
            <person name="Rokhsar D.S."/>
        </authorList>
    </citation>
    <scope>NUCLEOTIDE SEQUENCE [LARGE SCALE GENOMIC DNA]</scope>
    <source>
        <strain evidence="11">cv. AM560-2</strain>
    </source>
</reference>
<dbReference type="InterPro" id="IPR011713">
    <property type="entry name" value="Leu-rich_rpt_3"/>
</dbReference>
<dbReference type="Gene3D" id="3.80.10.10">
    <property type="entry name" value="Ribonuclease Inhibitor"/>
    <property type="match status" value="2"/>
</dbReference>
<evidence type="ECO:0000259" key="8">
    <source>
        <dbReference type="Pfam" id="PF20160"/>
    </source>
</evidence>
<comment type="caution">
    <text evidence="10">The sequence shown here is derived from an EMBL/GenBank/DDBJ whole genome shotgun (WGS) entry which is preliminary data.</text>
</comment>
<proteinExistence type="predicted"/>
<feature type="domain" description="Disease resistance protein Roq1-like winged-helix" evidence="9">
    <location>
        <begin position="307"/>
        <end position="378"/>
    </location>
</feature>
<dbReference type="InterPro" id="IPR058192">
    <property type="entry name" value="WHD_ROQ1-like"/>
</dbReference>
<dbReference type="InterPro" id="IPR044974">
    <property type="entry name" value="Disease_R_plants"/>
</dbReference>
<gene>
    <name evidence="10" type="ORF">MANES_18G144600v8</name>
</gene>
<keyword evidence="2" id="KW-0433">Leucine-rich repeat</keyword>
<dbReference type="Gene3D" id="3.40.50.300">
    <property type="entry name" value="P-loop containing nucleotide triphosphate hydrolases"/>
    <property type="match status" value="1"/>
</dbReference>
<feature type="region of interest" description="Disordered" evidence="6">
    <location>
        <begin position="1"/>
        <end position="32"/>
    </location>
</feature>
<organism evidence="10 11">
    <name type="scientific">Manihot esculenta</name>
    <name type="common">Cassava</name>
    <name type="synonym">Jatropha manihot</name>
    <dbReference type="NCBI Taxonomy" id="3983"/>
    <lineage>
        <taxon>Eukaryota</taxon>
        <taxon>Viridiplantae</taxon>
        <taxon>Streptophyta</taxon>
        <taxon>Embryophyta</taxon>
        <taxon>Tracheophyta</taxon>
        <taxon>Spermatophyta</taxon>
        <taxon>Magnoliopsida</taxon>
        <taxon>eudicotyledons</taxon>
        <taxon>Gunneridae</taxon>
        <taxon>Pentapetalae</taxon>
        <taxon>rosids</taxon>
        <taxon>fabids</taxon>
        <taxon>Malpighiales</taxon>
        <taxon>Euphorbiaceae</taxon>
        <taxon>Crotonoideae</taxon>
        <taxon>Manihoteae</taxon>
        <taxon>Manihot</taxon>
    </lineage>
</organism>
<evidence type="ECO:0000313" key="10">
    <source>
        <dbReference type="EMBL" id="OAY24228.1"/>
    </source>
</evidence>
<feature type="domain" description="C-JID" evidence="8">
    <location>
        <begin position="834"/>
        <end position="965"/>
    </location>
</feature>
<evidence type="ECO:0000256" key="6">
    <source>
        <dbReference type="SAM" id="MobiDB-lite"/>
    </source>
</evidence>
<dbReference type="PRINTS" id="PR00364">
    <property type="entry name" value="DISEASERSIST"/>
</dbReference>
<feature type="region of interest" description="Disordered" evidence="6">
    <location>
        <begin position="986"/>
        <end position="1029"/>
    </location>
</feature>
<dbReference type="Gramene" id="Manes.18G144600.1.v8.1">
    <property type="protein sequence ID" value="Manes.18G144600.1.v8.1.CDS"/>
    <property type="gene ID" value="Manes.18G144600.v8.1"/>
</dbReference>
<feature type="compositionally biased region" description="Basic and acidic residues" evidence="6">
    <location>
        <begin position="1"/>
        <end position="29"/>
    </location>
</feature>
<evidence type="ECO:0000256" key="2">
    <source>
        <dbReference type="ARBA" id="ARBA00022614"/>
    </source>
</evidence>
<evidence type="ECO:0000256" key="1">
    <source>
        <dbReference type="ARBA" id="ARBA00011982"/>
    </source>
</evidence>
<evidence type="ECO:0000313" key="11">
    <source>
        <dbReference type="Proteomes" id="UP000091857"/>
    </source>
</evidence>
<dbReference type="InterPro" id="IPR002182">
    <property type="entry name" value="NB-ARC"/>
</dbReference>
<name>A0A2C9U3K5_MANES</name>
<dbReference type="Pfam" id="PF00931">
    <property type="entry name" value="NB-ARC"/>
    <property type="match status" value="1"/>
</dbReference>
<evidence type="ECO:0000256" key="5">
    <source>
        <dbReference type="ARBA" id="ARBA00047304"/>
    </source>
</evidence>
<evidence type="ECO:0000256" key="4">
    <source>
        <dbReference type="ARBA" id="ARBA00023027"/>
    </source>
</evidence>
<dbReference type="EMBL" id="CM004404">
    <property type="protein sequence ID" value="OAY24228.1"/>
    <property type="molecule type" value="Genomic_DNA"/>
</dbReference>
<dbReference type="GO" id="GO:0061809">
    <property type="term" value="F:NAD+ nucleosidase activity, cyclic ADP-ribose generating"/>
    <property type="evidence" value="ECO:0007669"/>
    <property type="project" value="UniProtKB-EC"/>
</dbReference>
<dbReference type="EC" id="3.2.2.6" evidence="1"/>
<dbReference type="InterPro" id="IPR001611">
    <property type="entry name" value="Leu-rich_rpt"/>
</dbReference>
<evidence type="ECO:0000259" key="9">
    <source>
        <dbReference type="Pfam" id="PF23282"/>
    </source>
</evidence>
<dbReference type="OMA" id="QCENIMP"/>
<feature type="compositionally biased region" description="Basic and acidic residues" evidence="6">
    <location>
        <begin position="986"/>
        <end position="996"/>
    </location>
</feature>
<dbReference type="InterPro" id="IPR042197">
    <property type="entry name" value="Apaf_helical"/>
</dbReference>
<comment type="catalytic activity">
    <reaction evidence="5">
        <text>NAD(+) + H2O = ADP-D-ribose + nicotinamide + H(+)</text>
        <dbReference type="Rhea" id="RHEA:16301"/>
        <dbReference type="ChEBI" id="CHEBI:15377"/>
        <dbReference type="ChEBI" id="CHEBI:15378"/>
        <dbReference type="ChEBI" id="CHEBI:17154"/>
        <dbReference type="ChEBI" id="CHEBI:57540"/>
        <dbReference type="ChEBI" id="CHEBI:57967"/>
        <dbReference type="EC" id="3.2.2.6"/>
    </reaction>
    <physiologicalReaction direction="left-to-right" evidence="5">
        <dbReference type="Rhea" id="RHEA:16302"/>
    </physiologicalReaction>
</comment>
<feature type="domain" description="NB-ARC" evidence="7">
    <location>
        <begin position="82"/>
        <end position="239"/>
    </location>
</feature>
<dbReference type="InterPro" id="IPR003591">
    <property type="entry name" value="Leu-rich_rpt_typical-subtyp"/>
</dbReference>
<dbReference type="InterPro" id="IPR045344">
    <property type="entry name" value="C-JID"/>
</dbReference>
<keyword evidence="3" id="KW-0677">Repeat</keyword>
<dbReference type="Pfam" id="PF07725">
    <property type="entry name" value="LRR_3"/>
    <property type="match status" value="1"/>
</dbReference>
<keyword evidence="11" id="KW-1185">Reference proteome</keyword>
<feature type="compositionally biased region" description="Polar residues" evidence="6">
    <location>
        <begin position="1020"/>
        <end position="1029"/>
    </location>
</feature>
<evidence type="ECO:0000259" key="7">
    <source>
        <dbReference type="Pfam" id="PF00931"/>
    </source>
</evidence>